<protein>
    <submittedName>
        <fullName evidence="1">Uncharacterized protein</fullName>
    </submittedName>
</protein>
<proteinExistence type="predicted"/>
<dbReference type="EMBL" id="NPEU01000586">
    <property type="protein sequence ID" value="RAI30674.1"/>
    <property type="molecule type" value="Genomic_DNA"/>
</dbReference>
<evidence type="ECO:0000313" key="2">
    <source>
        <dbReference type="Proteomes" id="UP000248863"/>
    </source>
</evidence>
<organism evidence="1 2">
    <name type="scientific">Rhodoplanes elegans</name>
    <dbReference type="NCBI Taxonomy" id="29408"/>
    <lineage>
        <taxon>Bacteria</taxon>
        <taxon>Pseudomonadati</taxon>
        <taxon>Pseudomonadota</taxon>
        <taxon>Alphaproteobacteria</taxon>
        <taxon>Hyphomicrobiales</taxon>
        <taxon>Nitrobacteraceae</taxon>
        <taxon>Rhodoplanes</taxon>
    </lineage>
</organism>
<name>A0A327JYK4_9BRAD</name>
<dbReference type="Proteomes" id="UP000248863">
    <property type="component" value="Unassembled WGS sequence"/>
</dbReference>
<keyword evidence="2" id="KW-1185">Reference proteome</keyword>
<dbReference type="OrthoDB" id="9915915at2"/>
<reference evidence="1 2" key="1">
    <citation type="submission" date="2017-07" db="EMBL/GenBank/DDBJ databases">
        <title>Draft Genome Sequences of Select Purple Nonsulfur Bacteria.</title>
        <authorList>
            <person name="Lasarre B."/>
            <person name="Mckinlay J.B."/>
        </authorList>
    </citation>
    <scope>NUCLEOTIDE SEQUENCE [LARGE SCALE GENOMIC DNA]</scope>
    <source>
        <strain evidence="1 2">DSM 11907</strain>
    </source>
</reference>
<comment type="caution">
    <text evidence="1">The sequence shown here is derived from an EMBL/GenBank/DDBJ whole genome shotgun (WGS) entry which is preliminary data.</text>
</comment>
<sequence length="62" mass="7425">MTLKMNHLRFDQGRFDDSREPMACGDLRQPVVKPFDTHELDRLPQPTDDDPPYRPWWVVDRS</sequence>
<gene>
    <name evidence="1" type="ORF">CH338_27250</name>
</gene>
<evidence type="ECO:0000313" key="1">
    <source>
        <dbReference type="EMBL" id="RAI30674.1"/>
    </source>
</evidence>
<dbReference type="AlphaFoldDB" id="A0A327JYK4"/>
<accession>A0A327JYK4</accession>
<dbReference type="RefSeq" id="WP_111360155.1">
    <property type="nucleotide sequence ID" value="NZ_NHSK01000255.1"/>
</dbReference>